<keyword evidence="1" id="KW-0812">Transmembrane</keyword>
<sequence>MLRPLLLAAGCVSLTMGAVGVVLPLIPTTPFLLVAGFCFARSSDRFHSWLMSHPIFGPYIHNFRSGQMSRKDKARTIPLLWASILLSAFLIGKMFAWILLPTIAVCVSIYILRMKEPD</sequence>
<evidence type="ECO:0000256" key="1">
    <source>
        <dbReference type="SAM" id="Phobius"/>
    </source>
</evidence>
<keyword evidence="1" id="KW-0472">Membrane</keyword>
<dbReference type="PANTHER" id="PTHR35813">
    <property type="entry name" value="INNER MEMBRANE PROTEIN YBAN"/>
    <property type="match status" value="1"/>
</dbReference>
<organism evidence="2 3">
    <name type="scientific">Corynebacterium phoceense</name>
    <dbReference type="NCBI Taxonomy" id="1686286"/>
    <lineage>
        <taxon>Bacteria</taxon>
        <taxon>Bacillati</taxon>
        <taxon>Actinomycetota</taxon>
        <taxon>Actinomycetes</taxon>
        <taxon>Mycobacteriales</taxon>
        <taxon>Corynebacteriaceae</taxon>
        <taxon>Corynebacterium</taxon>
    </lineage>
</organism>
<dbReference type="GeneID" id="79852120"/>
<gene>
    <name evidence="2" type="ORF">EJK80_04965</name>
</gene>
<proteinExistence type="predicted"/>
<dbReference type="EMBL" id="VHIR01000005">
    <property type="protein sequence ID" value="TQE43886.1"/>
    <property type="molecule type" value="Genomic_DNA"/>
</dbReference>
<dbReference type="Pfam" id="PF04304">
    <property type="entry name" value="DUF454"/>
    <property type="match status" value="1"/>
</dbReference>
<keyword evidence="3" id="KW-1185">Reference proteome</keyword>
<reference evidence="2 3" key="1">
    <citation type="submission" date="2019-06" db="EMBL/GenBank/DDBJ databases">
        <title>Draft genome of C. phoceense Strain 272.</title>
        <authorList>
            <person name="Pacheco L.G.C."/>
            <person name="Barberis C.M."/>
            <person name="Almuzara M.N."/>
            <person name="Traglia G.M."/>
            <person name="Santos C.S."/>
            <person name="Rocha D.J.P.G."/>
            <person name="Aguiar E.R.G.R."/>
            <person name="Vay C.A."/>
        </authorList>
    </citation>
    <scope>NUCLEOTIDE SEQUENCE [LARGE SCALE GENOMIC DNA]</scope>
    <source>
        <strain evidence="2 3">272</strain>
    </source>
</reference>
<keyword evidence="1" id="KW-1133">Transmembrane helix</keyword>
<comment type="caution">
    <text evidence="2">The sequence shown here is derived from an EMBL/GenBank/DDBJ whole genome shotgun (WGS) entry which is preliminary data.</text>
</comment>
<dbReference type="Proteomes" id="UP000318080">
    <property type="component" value="Unassembled WGS sequence"/>
</dbReference>
<dbReference type="GO" id="GO:0005886">
    <property type="term" value="C:plasma membrane"/>
    <property type="evidence" value="ECO:0007669"/>
    <property type="project" value="TreeGrafter"/>
</dbReference>
<dbReference type="PIRSF" id="PIRSF016789">
    <property type="entry name" value="DUF454"/>
    <property type="match status" value="1"/>
</dbReference>
<dbReference type="InterPro" id="IPR007401">
    <property type="entry name" value="DUF454"/>
</dbReference>
<protein>
    <submittedName>
        <fullName evidence="2">DUF454 domain-containing protein</fullName>
    </submittedName>
</protein>
<feature type="transmembrane region" description="Helical" evidence="1">
    <location>
        <begin position="79"/>
        <end position="112"/>
    </location>
</feature>
<name>A0A540R818_9CORY</name>
<evidence type="ECO:0000313" key="3">
    <source>
        <dbReference type="Proteomes" id="UP000318080"/>
    </source>
</evidence>
<dbReference type="PANTHER" id="PTHR35813:SF1">
    <property type="entry name" value="INNER MEMBRANE PROTEIN YBAN"/>
    <property type="match status" value="1"/>
</dbReference>
<dbReference type="RefSeq" id="WP_066492649.1">
    <property type="nucleotide sequence ID" value="NZ_JADPQA010000007.1"/>
</dbReference>
<evidence type="ECO:0000313" key="2">
    <source>
        <dbReference type="EMBL" id="TQE43886.1"/>
    </source>
</evidence>
<dbReference type="AlphaFoldDB" id="A0A540R818"/>
<accession>A0A540R818</accession>